<keyword evidence="3" id="KW-1003">Cell membrane</keyword>
<dbReference type="SUPFAM" id="SSF103481">
    <property type="entry name" value="Multidrug resistance efflux transporter EmrE"/>
    <property type="match status" value="1"/>
</dbReference>
<dbReference type="InterPro" id="IPR000390">
    <property type="entry name" value="Small_drug/metabolite_transptr"/>
</dbReference>
<gene>
    <name evidence="11" type="ORF">O0R41_08180</name>
</gene>
<protein>
    <recommendedName>
        <fullName evidence="8">Guanidinium exporter</fullName>
    </recommendedName>
</protein>
<evidence type="ECO:0000256" key="1">
    <source>
        <dbReference type="ARBA" id="ARBA00004651"/>
    </source>
</evidence>
<dbReference type="Gene3D" id="1.10.3730.20">
    <property type="match status" value="1"/>
</dbReference>
<evidence type="ECO:0000256" key="6">
    <source>
        <dbReference type="ARBA" id="ARBA00023136"/>
    </source>
</evidence>
<feature type="transmembrane region" description="Helical" evidence="10">
    <location>
        <begin position="57"/>
        <end position="78"/>
    </location>
</feature>
<name>A0ABU3ZVL1_9SPHN</name>
<evidence type="ECO:0000256" key="5">
    <source>
        <dbReference type="ARBA" id="ARBA00022989"/>
    </source>
</evidence>
<dbReference type="PANTHER" id="PTHR30561:SF0">
    <property type="entry name" value="GUANIDINIUM EXPORTER"/>
    <property type="match status" value="1"/>
</dbReference>
<reference evidence="12" key="1">
    <citation type="journal article" date="2022" name="J Environ Chem Eng">
        <title>Biodegradation of petroleum oil using a constructed nonpathogenic and heavy metal-tolerant bacterial consortium isolated from marine sponges.</title>
        <authorList>
            <person name="Dechsakulwatana C."/>
            <person name="Rungsihiranrut A."/>
            <person name="Muangchinda C."/>
            <person name="Ningthoujam R."/>
            <person name="Klankeo P."/>
            <person name="Pinyakong O."/>
        </authorList>
    </citation>
    <scope>NUCLEOTIDE SEQUENCE [LARGE SCALE GENOMIC DNA]</scope>
    <source>
        <strain evidence="12">MO2-4</strain>
    </source>
</reference>
<evidence type="ECO:0000256" key="3">
    <source>
        <dbReference type="ARBA" id="ARBA00022475"/>
    </source>
</evidence>
<sequence>MAWVYLFVAGILEIVWAYAMKQSHGFSRLIPSLVTLGAMIASFGLLALALRSLPLGTAYMIWTGIGALGAFAVGIAFLGEGVSASRLVAAALILAGLLLMKLTASA</sequence>
<dbReference type="InterPro" id="IPR037185">
    <property type="entry name" value="EmrE-like"/>
</dbReference>
<evidence type="ECO:0000256" key="10">
    <source>
        <dbReference type="SAM" id="Phobius"/>
    </source>
</evidence>
<dbReference type="RefSeq" id="WP_317516508.1">
    <property type="nucleotide sequence ID" value="NZ_JAPTHD010000002.1"/>
</dbReference>
<evidence type="ECO:0000313" key="11">
    <source>
        <dbReference type="EMBL" id="MDV5823569.1"/>
    </source>
</evidence>
<feature type="transmembrane region" description="Helical" evidence="10">
    <location>
        <begin position="84"/>
        <end position="104"/>
    </location>
</feature>
<proteinExistence type="inferred from homology"/>
<evidence type="ECO:0000256" key="7">
    <source>
        <dbReference type="ARBA" id="ARBA00038151"/>
    </source>
</evidence>
<keyword evidence="12" id="KW-1185">Reference proteome</keyword>
<evidence type="ECO:0000256" key="8">
    <source>
        <dbReference type="ARBA" id="ARBA00039168"/>
    </source>
</evidence>
<evidence type="ECO:0000256" key="4">
    <source>
        <dbReference type="ARBA" id="ARBA00022692"/>
    </source>
</evidence>
<keyword evidence="5 10" id="KW-1133">Transmembrane helix</keyword>
<dbReference type="InterPro" id="IPR045324">
    <property type="entry name" value="Small_multidrug_res"/>
</dbReference>
<evidence type="ECO:0000313" key="12">
    <source>
        <dbReference type="Proteomes" id="UP001185984"/>
    </source>
</evidence>
<accession>A0ABU3ZVL1</accession>
<dbReference type="Pfam" id="PF00893">
    <property type="entry name" value="Multi_Drug_Res"/>
    <property type="match status" value="1"/>
</dbReference>
<dbReference type="PANTHER" id="PTHR30561">
    <property type="entry name" value="SMR FAMILY PROTON-DEPENDENT DRUG EFFLUX TRANSPORTER SUGE"/>
    <property type="match status" value="1"/>
</dbReference>
<keyword evidence="2" id="KW-0813">Transport</keyword>
<comment type="subcellular location">
    <subcellularLocation>
        <location evidence="1 9">Cell membrane</location>
        <topology evidence="1 9">Multi-pass membrane protein</topology>
    </subcellularLocation>
</comment>
<comment type="caution">
    <text evidence="11">The sequence shown here is derived from an EMBL/GenBank/DDBJ whole genome shotgun (WGS) entry which is preliminary data.</text>
</comment>
<feature type="transmembrane region" description="Helical" evidence="10">
    <location>
        <begin position="29"/>
        <end position="50"/>
    </location>
</feature>
<dbReference type="EMBL" id="JAPTHD010000002">
    <property type="protein sequence ID" value="MDV5823569.1"/>
    <property type="molecule type" value="Genomic_DNA"/>
</dbReference>
<evidence type="ECO:0000256" key="9">
    <source>
        <dbReference type="RuleBase" id="RU003942"/>
    </source>
</evidence>
<keyword evidence="6 10" id="KW-0472">Membrane</keyword>
<organism evidence="11 12">
    <name type="scientific">Sphingobium naphthae</name>
    <dbReference type="NCBI Taxonomy" id="1886786"/>
    <lineage>
        <taxon>Bacteria</taxon>
        <taxon>Pseudomonadati</taxon>
        <taxon>Pseudomonadota</taxon>
        <taxon>Alphaproteobacteria</taxon>
        <taxon>Sphingomonadales</taxon>
        <taxon>Sphingomonadaceae</taxon>
        <taxon>Sphingobium</taxon>
    </lineage>
</organism>
<comment type="similarity">
    <text evidence="7">Belongs to the drug/metabolite transporter (DMT) superfamily. Small multidrug resistance (SMR) (TC 2.A.7.1) family. Gdx/SugE subfamily.</text>
</comment>
<dbReference type="Proteomes" id="UP001185984">
    <property type="component" value="Unassembled WGS sequence"/>
</dbReference>
<keyword evidence="4 9" id="KW-0812">Transmembrane</keyword>
<evidence type="ECO:0000256" key="2">
    <source>
        <dbReference type="ARBA" id="ARBA00022448"/>
    </source>
</evidence>